<feature type="domain" description="DAHP synthase ferredoxin-like" evidence="3">
    <location>
        <begin position="1"/>
        <end position="67"/>
    </location>
</feature>
<dbReference type="NCBIfam" id="NF009239">
    <property type="entry name" value="PRK12595.1"/>
    <property type="match status" value="1"/>
</dbReference>
<evidence type="ECO:0000313" key="4">
    <source>
        <dbReference type="EMBL" id="OFW60124.1"/>
    </source>
</evidence>
<dbReference type="GO" id="GO:0009073">
    <property type="term" value="P:aromatic amino acid family biosynthetic process"/>
    <property type="evidence" value="ECO:0007669"/>
    <property type="project" value="InterPro"/>
</dbReference>
<name>A0A1F2WT94_9ACTN</name>
<dbReference type="GO" id="GO:0016832">
    <property type="term" value="F:aldehyde-lyase activity"/>
    <property type="evidence" value="ECO:0007669"/>
    <property type="project" value="InterPro"/>
</dbReference>
<dbReference type="Proteomes" id="UP000177876">
    <property type="component" value="Unassembled WGS sequence"/>
</dbReference>
<dbReference type="InterPro" id="IPR006268">
    <property type="entry name" value="DAHP_syn_2"/>
</dbReference>
<dbReference type="InterPro" id="IPR013785">
    <property type="entry name" value="Aldolase_TIM"/>
</dbReference>
<dbReference type="InterPro" id="IPR006218">
    <property type="entry name" value="DAHP1/KDSA"/>
</dbReference>
<dbReference type="InterPro" id="IPR052899">
    <property type="entry name" value="Class-I_DAHP_synthase"/>
</dbReference>
<evidence type="ECO:0000313" key="5">
    <source>
        <dbReference type="Proteomes" id="UP000177876"/>
    </source>
</evidence>
<dbReference type="PANTHER" id="PTHR43018:SF2">
    <property type="entry name" value="PHOSPHO-2-DEHYDRO-3-DEOXYHEPTONATE ALDOLASE"/>
    <property type="match status" value="1"/>
</dbReference>
<dbReference type="STRING" id="1797197.A2Y75_02230"/>
<evidence type="ECO:0000259" key="3">
    <source>
        <dbReference type="Pfam" id="PF18152"/>
    </source>
</evidence>
<dbReference type="NCBIfam" id="NF006421">
    <property type="entry name" value="PRK08673.1"/>
    <property type="match status" value="1"/>
</dbReference>
<reference evidence="4 5" key="1">
    <citation type="journal article" date="2016" name="Nat. Commun.">
        <title>Thousands of microbial genomes shed light on interconnected biogeochemical processes in an aquifer system.</title>
        <authorList>
            <person name="Anantharaman K."/>
            <person name="Brown C.T."/>
            <person name="Hug L.A."/>
            <person name="Sharon I."/>
            <person name="Castelle C.J."/>
            <person name="Probst A.J."/>
            <person name="Thomas B.C."/>
            <person name="Singh A."/>
            <person name="Wilkins M.J."/>
            <person name="Karaoz U."/>
            <person name="Brodie E.L."/>
            <person name="Williams K.H."/>
            <person name="Hubbard S.S."/>
            <person name="Banfield J.F."/>
        </authorList>
    </citation>
    <scope>NUCLEOTIDE SEQUENCE [LARGE SCALE GENOMIC DNA]</scope>
</reference>
<feature type="domain" description="DAHP synthetase I/KDSA" evidence="2">
    <location>
        <begin position="87"/>
        <end position="326"/>
    </location>
</feature>
<accession>A0A1F2WT94</accession>
<protein>
    <submittedName>
        <fullName evidence="4">3-deoxy-7-phosphoheptulonate synthase</fullName>
    </submittedName>
</protein>
<evidence type="ECO:0000256" key="1">
    <source>
        <dbReference type="ARBA" id="ARBA00022679"/>
    </source>
</evidence>
<sequence length="336" mass="36653">MVIVMREGASKKDIDELIALLHEVGAEAHVSQGEFRTVIGVIGDREKVMQMPLEAYAGVEKVVPIMKPYKLVSREFHEEPTVIKVRDAEIGGGHFNIIAGPCSVESEEQVLLAARAAKAAGAEFFRGGAFKPRSSPYSFQGLAEDGLKMLAAARDETGLPVVTEVLDVRDIELVSRYADVLQVGARNMQNFLMLKELGYSEMPILLKRGMSATIEEWMMAAEYILKEGNKKVILCERGIRTFETATRNTLDISSIPIVKGLSHLPIFVDPSHATGVRELVPPLCRAALAAGADGVMVEIHPNPREALCDGSQSLTIDGFGSMMEDLKGLAEYLGRK</sequence>
<dbReference type="EMBL" id="MELK01000006">
    <property type="protein sequence ID" value="OFW60124.1"/>
    <property type="molecule type" value="Genomic_DNA"/>
</dbReference>
<dbReference type="PANTHER" id="PTHR43018">
    <property type="entry name" value="PHOSPHO-2-DEHYDRO-3-DEOXYHEPTONATE ALDOLASE"/>
    <property type="match status" value="1"/>
</dbReference>
<dbReference type="GO" id="GO:0016740">
    <property type="term" value="F:transferase activity"/>
    <property type="evidence" value="ECO:0007669"/>
    <property type="project" value="UniProtKB-KW"/>
</dbReference>
<gene>
    <name evidence="4" type="ORF">A2Y75_02230</name>
</gene>
<dbReference type="Gene3D" id="3.30.70.1140">
    <property type="entry name" value="Phospho-2-dehydro-3-deoxyheptonate aldolase, domain 1"/>
    <property type="match status" value="1"/>
</dbReference>
<organism evidence="4 5">
    <name type="scientific">Candidatus Solincola sediminis</name>
    <dbReference type="NCBI Taxonomy" id="1797199"/>
    <lineage>
        <taxon>Bacteria</taxon>
        <taxon>Bacillati</taxon>
        <taxon>Actinomycetota</taxon>
        <taxon>Candidatus Geothermincolia</taxon>
        <taxon>Candidatus Geothermincolales</taxon>
        <taxon>Candidatus Geothermincolaceae</taxon>
        <taxon>Candidatus Solincola</taxon>
    </lineage>
</organism>
<dbReference type="AlphaFoldDB" id="A0A1F2WT94"/>
<proteinExistence type="predicted"/>
<comment type="caution">
    <text evidence="4">The sequence shown here is derived from an EMBL/GenBank/DDBJ whole genome shotgun (WGS) entry which is preliminary data.</text>
</comment>
<dbReference type="NCBIfam" id="TIGR01361">
    <property type="entry name" value="DAHP_synth_Bsub"/>
    <property type="match status" value="1"/>
</dbReference>
<dbReference type="SUPFAM" id="SSF51569">
    <property type="entry name" value="Aldolase"/>
    <property type="match status" value="1"/>
</dbReference>
<dbReference type="Pfam" id="PF00793">
    <property type="entry name" value="DAHP_synth_1"/>
    <property type="match status" value="1"/>
</dbReference>
<keyword evidence="1" id="KW-0808">Transferase</keyword>
<dbReference type="Pfam" id="PF18152">
    <property type="entry name" value="DAHP_snth_FXD"/>
    <property type="match status" value="1"/>
</dbReference>
<dbReference type="Gene3D" id="3.20.20.70">
    <property type="entry name" value="Aldolase class I"/>
    <property type="match status" value="1"/>
</dbReference>
<evidence type="ECO:0000259" key="2">
    <source>
        <dbReference type="Pfam" id="PF00793"/>
    </source>
</evidence>
<dbReference type="InterPro" id="IPR041071">
    <property type="entry name" value="DAHP_snth_FXD"/>
</dbReference>